<feature type="transmembrane region" description="Helical" evidence="10">
    <location>
        <begin position="84"/>
        <end position="102"/>
    </location>
</feature>
<dbReference type="GO" id="GO:0005524">
    <property type="term" value="F:ATP binding"/>
    <property type="evidence" value="ECO:0007669"/>
    <property type="project" value="UniProtKB-KW"/>
</dbReference>
<dbReference type="PANTHER" id="PTHR43294">
    <property type="entry name" value="SODIUM/POTASSIUM-TRANSPORTING ATPASE SUBUNIT ALPHA"/>
    <property type="match status" value="1"/>
</dbReference>
<evidence type="ECO:0000256" key="9">
    <source>
        <dbReference type="ARBA" id="ARBA00023136"/>
    </source>
</evidence>
<dbReference type="PRINTS" id="PR00119">
    <property type="entry name" value="CATATPASE"/>
</dbReference>
<comment type="similarity">
    <text evidence="2">Belongs to the cation transport ATPase (P-type) (TC 3.A.3) family. Type IIA subfamily.</text>
</comment>
<evidence type="ECO:0000313" key="13">
    <source>
        <dbReference type="Proteomes" id="UP000664277"/>
    </source>
</evidence>
<dbReference type="Proteomes" id="UP000664277">
    <property type="component" value="Unassembled WGS sequence"/>
</dbReference>
<dbReference type="AlphaFoldDB" id="A0A8J7PGU9"/>
<keyword evidence="3" id="KW-1003">Cell membrane</keyword>
<dbReference type="InterPro" id="IPR004014">
    <property type="entry name" value="ATPase_P-typ_cation-transptr_N"/>
</dbReference>
<evidence type="ECO:0000256" key="1">
    <source>
        <dbReference type="ARBA" id="ARBA00004651"/>
    </source>
</evidence>
<feature type="transmembrane region" description="Helical" evidence="10">
    <location>
        <begin position="832"/>
        <end position="850"/>
    </location>
</feature>
<name>A0A8J7PGU9_9BACT</name>
<feature type="transmembrane region" description="Helical" evidence="10">
    <location>
        <begin position="245"/>
        <end position="263"/>
    </location>
</feature>
<feature type="transmembrane region" description="Helical" evidence="10">
    <location>
        <begin position="51"/>
        <end position="72"/>
    </location>
</feature>
<dbReference type="EMBL" id="JAFLCK010000016">
    <property type="protein sequence ID" value="MBN8661137.1"/>
    <property type="molecule type" value="Genomic_DNA"/>
</dbReference>
<dbReference type="SUPFAM" id="SSF81665">
    <property type="entry name" value="Calcium ATPase, transmembrane domain M"/>
    <property type="match status" value="1"/>
</dbReference>
<dbReference type="SMART" id="SM00831">
    <property type="entry name" value="Cation_ATPase_N"/>
    <property type="match status" value="1"/>
</dbReference>
<dbReference type="Pfam" id="PF00122">
    <property type="entry name" value="E1-E2_ATPase"/>
    <property type="match status" value="1"/>
</dbReference>
<feature type="transmembrane region" description="Helical" evidence="10">
    <location>
        <begin position="862"/>
        <end position="880"/>
    </location>
</feature>
<evidence type="ECO:0000256" key="10">
    <source>
        <dbReference type="SAM" id="Phobius"/>
    </source>
</evidence>
<evidence type="ECO:0000259" key="11">
    <source>
        <dbReference type="SMART" id="SM00831"/>
    </source>
</evidence>
<dbReference type="Gene3D" id="2.70.150.10">
    <property type="entry name" value="Calcium-transporting ATPase, cytoplasmic transduction domain A"/>
    <property type="match status" value="1"/>
</dbReference>
<dbReference type="SFLD" id="SFLDS00003">
    <property type="entry name" value="Haloacid_Dehalogenase"/>
    <property type="match status" value="1"/>
</dbReference>
<dbReference type="SUPFAM" id="SSF81660">
    <property type="entry name" value="Metal cation-transporting ATPase, ATP-binding domain N"/>
    <property type="match status" value="1"/>
</dbReference>
<protein>
    <submittedName>
        <fullName evidence="12">Cation-transporting P-type ATPase</fullName>
    </submittedName>
</protein>
<keyword evidence="8 10" id="KW-1133">Transmembrane helix</keyword>
<dbReference type="InterPro" id="IPR050510">
    <property type="entry name" value="Cation_transp_ATPase_P-type"/>
</dbReference>
<dbReference type="Pfam" id="PF00690">
    <property type="entry name" value="Cation_ATPase_N"/>
    <property type="match status" value="1"/>
</dbReference>
<evidence type="ECO:0000256" key="4">
    <source>
        <dbReference type="ARBA" id="ARBA00022692"/>
    </source>
</evidence>
<dbReference type="PANTHER" id="PTHR43294:SF21">
    <property type="entry name" value="CATION TRANSPORTING ATPASE"/>
    <property type="match status" value="1"/>
</dbReference>
<dbReference type="InterPro" id="IPR059000">
    <property type="entry name" value="ATPase_P-type_domA"/>
</dbReference>
<comment type="subcellular location">
    <subcellularLocation>
        <location evidence="1">Cell membrane</location>
        <topology evidence="1">Multi-pass membrane protein</topology>
    </subcellularLocation>
</comment>
<dbReference type="Gene3D" id="1.20.1110.10">
    <property type="entry name" value="Calcium-transporting ATPase, transmembrane domain"/>
    <property type="match status" value="1"/>
</dbReference>
<feature type="domain" description="Cation-transporting P-type ATPase N-terminal" evidence="11">
    <location>
        <begin position="2"/>
        <end position="75"/>
    </location>
</feature>
<keyword evidence="6" id="KW-0067">ATP-binding</keyword>
<dbReference type="InterPro" id="IPR018303">
    <property type="entry name" value="ATPase_P-typ_P_site"/>
</dbReference>
<dbReference type="SUPFAM" id="SSF56784">
    <property type="entry name" value="HAD-like"/>
    <property type="match status" value="1"/>
</dbReference>
<feature type="transmembrane region" description="Helical" evidence="10">
    <location>
        <begin position="747"/>
        <end position="773"/>
    </location>
</feature>
<dbReference type="FunFam" id="3.40.50.1000:FF:000083">
    <property type="entry name" value="Sodium/potassium-transporting ATPase subunit alpha"/>
    <property type="match status" value="1"/>
</dbReference>
<dbReference type="SUPFAM" id="SSF81653">
    <property type="entry name" value="Calcium ATPase, transduction domain A"/>
    <property type="match status" value="1"/>
</dbReference>
<evidence type="ECO:0000256" key="5">
    <source>
        <dbReference type="ARBA" id="ARBA00022741"/>
    </source>
</evidence>
<gene>
    <name evidence="12" type="ORF">J0M35_12290</name>
</gene>
<keyword evidence="5" id="KW-0547">Nucleotide-binding</keyword>
<proteinExistence type="inferred from homology"/>
<keyword evidence="7" id="KW-1278">Translocase</keyword>
<dbReference type="InterPro" id="IPR023299">
    <property type="entry name" value="ATPase_P-typ_cyto_dom_N"/>
</dbReference>
<dbReference type="PROSITE" id="PS00154">
    <property type="entry name" value="ATPASE_E1_E2"/>
    <property type="match status" value="1"/>
</dbReference>
<dbReference type="PRINTS" id="PR00121">
    <property type="entry name" value="NAKATPASE"/>
</dbReference>
<evidence type="ECO:0000256" key="8">
    <source>
        <dbReference type="ARBA" id="ARBA00022989"/>
    </source>
</evidence>
<evidence type="ECO:0000313" key="12">
    <source>
        <dbReference type="EMBL" id="MBN8661137.1"/>
    </source>
</evidence>
<dbReference type="GO" id="GO:0005886">
    <property type="term" value="C:plasma membrane"/>
    <property type="evidence" value="ECO:0007669"/>
    <property type="project" value="UniProtKB-SubCell"/>
</dbReference>
<dbReference type="InterPro" id="IPR001757">
    <property type="entry name" value="P_typ_ATPase"/>
</dbReference>
<dbReference type="SFLD" id="SFLDF00027">
    <property type="entry name" value="p-type_atpase"/>
    <property type="match status" value="1"/>
</dbReference>
<keyword evidence="9 10" id="KW-0472">Membrane</keyword>
<feature type="transmembrane region" description="Helical" evidence="10">
    <location>
        <begin position="275"/>
        <end position="299"/>
    </location>
</feature>
<sequence>MRIHHLSVQDLMQSLHTSEAGLASAEAGRRQSEFGPNVIKQVKQKSLFTRFLQGFTHFFALILWCGALLALFAEWKEPGGGMGLLGFAILGVILVNGVFSFWQEYRAEESIAALKLMIPVMVKVYRDGELCELEATSLVPGDLILLEEGDSVPADCRLIEAVGIRVNNSALTGESTAVSRRAEDSREEDILQSGNVLLAGTSLFAGHGKAFVFATGMETEFGKIAALTSSFHESLSPLQLEIIRLSRIIACIAVSVGLLFFLMAQSLGMAFWTNIVFAVGIIVALVPEGLLPEVTLALASCSRRMAKRNALLRNLPSIETLGCASVICTDKTGTLTEGKMTVSQVYLCGQSFEKAQIVSATEFETAFRELCLISLNCENTRQGKRAGSKQLLGDPMELALVDFARANYPTLSSLERVDEIPFDSERKRLTTVHLLDEGRLVLYSKGALETLLPLCDSLFLSTGVAELTEQYRQDILKEERTLADKGLRVLSLCRRSLPHTYEKEDLEAQLTLVGLVAMEDAPRSEVPRAIERCRKAGIRVIMLTGDHPSTALAIGKEIGLVQTDSPVVVSGPELKRLTEAQLKLMLGRQEVIFARIDADQKMQIVQALKRMGHIVAVTGDGVNDAPALKSADIGIAMGLSGTDVARESADMVLADDNFASIVNAVEEGRSVFSNIRKFLTYVLSSNIAELVPCLAYVLLKVPLPLTIIQILSVDLGTDLLPALALGTEQPDPAVMERPPRSRSEGLFDSYLLLKAYLYLGAMVSAASLIGYYFVFTLGGWRYGQSPPASDPAYRAATTACLMGIMCMQIVNSSICRSERKSIFAIGVFSNKLLNIGVAVQILLMLLLTYTDTGHRVFGTAPLPWQFWLLMLPLMISMLAAEEFRKLIMRTKLR</sequence>
<accession>A0A8J7PGU9</accession>
<keyword evidence="4 10" id="KW-0812">Transmembrane</keyword>
<dbReference type="SFLD" id="SFLDG00002">
    <property type="entry name" value="C1.7:_P-type_atpase_like"/>
    <property type="match status" value="1"/>
</dbReference>
<dbReference type="InterPro" id="IPR008250">
    <property type="entry name" value="ATPase_P-typ_transduc_dom_A_sf"/>
</dbReference>
<dbReference type="InterPro" id="IPR023298">
    <property type="entry name" value="ATPase_P-typ_TM_dom_sf"/>
</dbReference>
<dbReference type="Gene3D" id="3.40.1110.10">
    <property type="entry name" value="Calcium-transporting ATPase, cytoplasmic domain N"/>
    <property type="match status" value="1"/>
</dbReference>
<feature type="transmembrane region" description="Helical" evidence="10">
    <location>
        <begin position="793"/>
        <end position="811"/>
    </location>
</feature>
<dbReference type="InterPro" id="IPR006068">
    <property type="entry name" value="ATPase_P-typ_cation-transptr_C"/>
</dbReference>
<dbReference type="NCBIfam" id="TIGR01494">
    <property type="entry name" value="ATPase_P-type"/>
    <property type="match status" value="2"/>
</dbReference>
<dbReference type="InterPro" id="IPR023214">
    <property type="entry name" value="HAD_sf"/>
</dbReference>
<dbReference type="Gene3D" id="3.40.50.1000">
    <property type="entry name" value="HAD superfamily/HAD-like"/>
    <property type="match status" value="1"/>
</dbReference>
<dbReference type="Pfam" id="PF13246">
    <property type="entry name" value="Cation_ATPase"/>
    <property type="match status" value="1"/>
</dbReference>
<reference evidence="12" key="1">
    <citation type="submission" date="2021-02" db="EMBL/GenBank/DDBJ databases">
        <title>Genome-Resolved Metagenomics of a Microbial Community Performing Photosynthetic Biological Nutrient Removal.</title>
        <authorList>
            <person name="Mcdaniel E.A."/>
        </authorList>
    </citation>
    <scope>NUCLEOTIDE SEQUENCE</scope>
    <source>
        <strain evidence="12">UWPOB_OBS1</strain>
    </source>
</reference>
<evidence type="ECO:0000256" key="2">
    <source>
        <dbReference type="ARBA" id="ARBA00005675"/>
    </source>
</evidence>
<dbReference type="InterPro" id="IPR036412">
    <property type="entry name" value="HAD-like_sf"/>
</dbReference>
<dbReference type="Pfam" id="PF00689">
    <property type="entry name" value="Cation_ATPase_C"/>
    <property type="match status" value="1"/>
</dbReference>
<evidence type="ECO:0000256" key="6">
    <source>
        <dbReference type="ARBA" id="ARBA00022840"/>
    </source>
</evidence>
<evidence type="ECO:0000256" key="3">
    <source>
        <dbReference type="ARBA" id="ARBA00022475"/>
    </source>
</evidence>
<organism evidence="12 13">
    <name type="scientific">Candidatus Obscuribacter phosphatis</name>
    <dbReference type="NCBI Taxonomy" id="1906157"/>
    <lineage>
        <taxon>Bacteria</taxon>
        <taxon>Bacillati</taxon>
        <taxon>Candidatus Melainabacteria</taxon>
        <taxon>Candidatus Obscuribacterales</taxon>
        <taxon>Candidatus Obscuribacteraceae</taxon>
        <taxon>Candidatus Obscuribacter</taxon>
    </lineage>
</organism>
<comment type="caution">
    <text evidence="12">The sequence shown here is derived from an EMBL/GenBank/DDBJ whole genome shotgun (WGS) entry which is preliminary data.</text>
</comment>
<evidence type="ECO:0000256" key="7">
    <source>
        <dbReference type="ARBA" id="ARBA00022967"/>
    </source>
</evidence>
<dbReference type="InterPro" id="IPR044492">
    <property type="entry name" value="P_typ_ATPase_HD_dom"/>
</dbReference>
<dbReference type="GO" id="GO:0016887">
    <property type="term" value="F:ATP hydrolysis activity"/>
    <property type="evidence" value="ECO:0007669"/>
    <property type="project" value="InterPro"/>
</dbReference>